<dbReference type="CDD" id="cd00093">
    <property type="entry name" value="HTH_XRE"/>
    <property type="match status" value="1"/>
</dbReference>
<dbReference type="Proteomes" id="UP000006258">
    <property type="component" value="Unassembled WGS sequence"/>
</dbReference>
<dbReference type="HOGENOM" id="CLU_104987_0_0_10"/>
<evidence type="ECO:0000259" key="1">
    <source>
        <dbReference type="PROSITE" id="PS50943"/>
    </source>
</evidence>
<dbReference type="Pfam" id="PF01381">
    <property type="entry name" value="HTH_3"/>
    <property type="match status" value="1"/>
</dbReference>
<dbReference type="Gene3D" id="1.10.260.40">
    <property type="entry name" value="lambda repressor-like DNA-binding domains"/>
    <property type="match status" value="1"/>
</dbReference>
<gene>
    <name evidence="2" type="ORF">HMPREF0766_10079</name>
</gene>
<name>D7VGG0_SPHSI</name>
<dbReference type="InterPro" id="IPR010982">
    <property type="entry name" value="Lambda_DNA-bd_dom_sf"/>
</dbReference>
<dbReference type="InterPro" id="IPR001387">
    <property type="entry name" value="Cro/C1-type_HTH"/>
</dbReference>
<dbReference type="AlphaFoldDB" id="D7VGG0"/>
<dbReference type="GeneID" id="95430447"/>
<dbReference type="EMBL" id="ACHA02000001">
    <property type="protein sequence ID" value="EFK60135.1"/>
    <property type="molecule type" value="Genomic_DNA"/>
</dbReference>
<proteinExistence type="predicted"/>
<comment type="caution">
    <text evidence="2">The sequence shown here is derived from an EMBL/GenBank/DDBJ whole genome shotgun (WGS) entry which is preliminary data.</text>
</comment>
<organism evidence="2 3">
    <name type="scientific">Sphingobacterium spiritivorum ATCC 33861</name>
    <dbReference type="NCBI Taxonomy" id="525373"/>
    <lineage>
        <taxon>Bacteria</taxon>
        <taxon>Pseudomonadati</taxon>
        <taxon>Bacteroidota</taxon>
        <taxon>Sphingobacteriia</taxon>
        <taxon>Sphingobacteriales</taxon>
        <taxon>Sphingobacteriaceae</taxon>
        <taxon>Sphingobacterium</taxon>
    </lineage>
</organism>
<keyword evidence="3" id="KW-1185">Reference proteome</keyword>
<dbReference type="GO" id="GO:0003677">
    <property type="term" value="F:DNA binding"/>
    <property type="evidence" value="ECO:0007669"/>
    <property type="project" value="UniProtKB-KW"/>
</dbReference>
<dbReference type="OrthoDB" id="1339093at2"/>
<dbReference type="RefSeq" id="WP_003002015.1">
    <property type="nucleotide sequence ID" value="NZ_GL379778.1"/>
</dbReference>
<dbReference type="eggNOG" id="COG3093">
    <property type="taxonomic scope" value="Bacteria"/>
</dbReference>
<keyword evidence="2" id="KW-0238">DNA-binding</keyword>
<sequence length="187" mass="21810">MKTHFDIEKLVESGAITSELDYERALIADRNLRLLAKDNDHFKKLRFRLRDLIEQYENTEWNNADQIDEDKIRESDKAERLAEIERIFIRNRKEAIRDTLKRLTLTQQDLATLLGHKSKTHMSELINGIKPFTLTDLVIINRILKIDITLLVPTFLSFKDQVKVKAAVTKIDKPQLKLAIDDLVVCD</sequence>
<dbReference type="STRING" id="525373.HMPREF0766_10079"/>
<dbReference type="PROSITE" id="PS50943">
    <property type="entry name" value="HTH_CROC1"/>
    <property type="match status" value="1"/>
</dbReference>
<protein>
    <submittedName>
        <fullName evidence="2">DNA-binding helix-turn-helix protein</fullName>
    </submittedName>
</protein>
<evidence type="ECO:0000313" key="3">
    <source>
        <dbReference type="Proteomes" id="UP000006258"/>
    </source>
</evidence>
<accession>D7VGG0</accession>
<evidence type="ECO:0000313" key="2">
    <source>
        <dbReference type="EMBL" id="EFK60135.1"/>
    </source>
</evidence>
<dbReference type="SUPFAM" id="SSF47413">
    <property type="entry name" value="lambda repressor-like DNA-binding domains"/>
    <property type="match status" value="1"/>
</dbReference>
<feature type="domain" description="HTH cro/C1-type" evidence="1">
    <location>
        <begin position="96"/>
        <end position="151"/>
    </location>
</feature>
<reference evidence="2" key="1">
    <citation type="submission" date="2010-07" db="EMBL/GenBank/DDBJ databases">
        <authorList>
            <person name="Muzny D."/>
            <person name="Qin X."/>
            <person name="Buhay C."/>
            <person name="Dugan-Rocha S."/>
            <person name="Ding Y."/>
            <person name="Chen G."/>
            <person name="Hawes A."/>
            <person name="Holder M."/>
            <person name="Jhangiani S."/>
            <person name="Johnson A."/>
            <person name="Khan Z."/>
            <person name="Li Z."/>
            <person name="Liu W."/>
            <person name="Liu X."/>
            <person name="Perez L."/>
            <person name="Shen H."/>
            <person name="Wang Q."/>
            <person name="Watt J."/>
            <person name="Xi L."/>
            <person name="Xin Y."/>
            <person name="Zhou J."/>
            <person name="Deng J."/>
            <person name="Jiang H."/>
            <person name="Liu Y."/>
            <person name="Qu J."/>
            <person name="Song X.-Z."/>
            <person name="Zhang L."/>
            <person name="Villasana D."/>
            <person name="Johnson A."/>
            <person name="Liu J."/>
            <person name="Liyanage D."/>
            <person name="Lorensuhewa L."/>
            <person name="Robinson T."/>
            <person name="Song A."/>
            <person name="Song B.-B."/>
            <person name="Dinh H."/>
            <person name="Thornton R."/>
            <person name="Coyle M."/>
            <person name="Francisco L."/>
            <person name="Jackson L."/>
            <person name="Javaid M."/>
            <person name="Korchina V."/>
            <person name="Kovar C."/>
            <person name="Mata R."/>
            <person name="Mathew T."/>
            <person name="Ngo R."/>
            <person name="Nguyen L."/>
            <person name="Nguyen N."/>
            <person name="Okwuonu G."/>
            <person name="Ongeri F."/>
            <person name="Pham C."/>
            <person name="Simmons D."/>
            <person name="Wilczek-Boney K."/>
            <person name="Hale W."/>
            <person name="Jakkamsetti A."/>
            <person name="Pham P."/>
            <person name="Ruth R."/>
            <person name="San Lucas F."/>
            <person name="Warren J."/>
            <person name="Zhang J."/>
            <person name="Zhao Z."/>
            <person name="Zhou C."/>
            <person name="Zhu D."/>
            <person name="Lee S."/>
            <person name="Bess C."/>
            <person name="Blankenburg K."/>
            <person name="Forbes L."/>
            <person name="Fu Q."/>
            <person name="Gubbala S."/>
            <person name="Hirani K."/>
            <person name="Jayaseelan J.C."/>
            <person name="Lara F."/>
            <person name="Munidasa M."/>
            <person name="Palculict T."/>
            <person name="Patil S."/>
            <person name="Pu L.-L."/>
            <person name="Saada N."/>
            <person name="Tang L."/>
            <person name="Weissenberger G."/>
            <person name="Zhu Y."/>
            <person name="Hemphill L."/>
            <person name="Shang Y."/>
            <person name="Youmans B."/>
            <person name="Ayvaz T."/>
            <person name="Ross M."/>
            <person name="Santibanez J."/>
            <person name="Aqrawi P."/>
            <person name="Gross S."/>
            <person name="Joshi V."/>
            <person name="Fowler G."/>
            <person name="Nazareth L."/>
            <person name="Reid J."/>
            <person name="Worley K."/>
            <person name="Petrosino J."/>
            <person name="Highlander S."/>
            <person name="Gibbs R."/>
        </authorList>
    </citation>
    <scope>NUCLEOTIDE SEQUENCE [LARGE SCALE GENOMIC DNA]</scope>
    <source>
        <strain evidence="2">ATCC 33861</strain>
    </source>
</reference>